<evidence type="ECO:0000313" key="10">
    <source>
        <dbReference type="EnsemblMetazoa" id="HelroP88378"/>
    </source>
</evidence>
<dbReference type="OrthoDB" id="5846437at2759"/>
<accession>T1G720</accession>
<keyword evidence="4" id="KW-0479">Metal-binding</keyword>
<dbReference type="InterPro" id="IPR001965">
    <property type="entry name" value="Znf_PHD"/>
</dbReference>
<reference evidence="10" key="3">
    <citation type="submission" date="2015-06" db="UniProtKB">
        <authorList>
            <consortium name="EnsemblMetazoa"/>
        </authorList>
    </citation>
    <scope>IDENTIFICATION</scope>
</reference>
<protein>
    <recommendedName>
        <fullName evidence="3">Integrator complex subunit 12</fullName>
    </recommendedName>
</protein>
<feature type="domain" description="Zinc finger PHD-type" evidence="8">
    <location>
        <begin position="5"/>
        <end position="47"/>
    </location>
</feature>
<dbReference type="CTD" id="20216867"/>
<dbReference type="GO" id="GO:0032039">
    <property type="term" value="C:integrator complex"/>
    <property type="evidence" value="ECO:0007669"/>
    <property type="project" value="UniProtKB-ARBA"/>
</dbReference>
<dbReference type="KEGG" id="hro:HELRODRAFT_88378"/>
<dbReference type="Gene3D" id="3.30.40.10">
    <property type="entry name" value="Zinc/RING finger domain, C3HC4 (zinc finger)"/>
    <property type="match status" value="1"/>
</dbReference>
<dbReference type="RefSeq" id="XP_009028211.1">
    <property type="nucleotide sequence ID" value="XM_009029963.1"/>
</dbReference>
<evidence type="ECO:0000259" key="8">
    <source>
        <dbReference type="SMART" id="SM00249"/>
    </source>
</evidence>
<keyword evidence="7" id="KW-0539">Nucleus</keyword>
<dbReference type="PANTHER" id="PTHR13415">
    <property type="entry name" value="NUCLEAR FACTOR-RELATED"/>
    <property type="match status" value="1"/>
</dbReference>
<dbReference type="GO" id="GO:0016180">
    <property type="term" value="P:snRNA processing"/>
    <property type="evidence" value="ECO:0007669"/>
    <property type="project" value="UniProtKB-ARBA"/>
</dbReference>
<dbReference type="AlphaFoldDB" id="T1G720"/>
<keyword evidence="6" id="KW-0862">Zinc</keyword>
<evidence type="ECO:0000256" key="1">
    <source>
        <dbReference type="ARBA" id="ARBA00004123"/>
    </source>
</evidence>
<reference evidence="9 11" key="2">
    <citation type="journal article" date="2013" name="Nature">
        <title>Insights into bilaterian evolution from three spiralian genomes.</title>
        <authorList>
            <person name="Simakov O."/>
            <person name="Marletaz F."/>
            <person name="Cho S.J."/>
            <person name="Edsinger-Gonzales E."/>
            <person name="Havlak P."/>
            <person name="Hellsten U."/>
            <person name="Kuo D.H."/>
            <person name="Larsson T."/>
            <person name="Lv J."/>
            <person name="Arendt D."/>
            <person name="Savage R."/>
            <person name="Osoegawa K."/>
            <person name="de Jong P."/>
            <person name="Grimwood J."/>
            <person name="Chapman J.A."/>
            <person name="Shapiro H."/>
            <person name="Aerts A."/>
            <person name="Otillar R.P."/>
            <person name="Terry A.Y."/>
            <person name="Boore J.L."/>
            <person name="Grigoriev I.V."/>
            <person name="Lindberg D.R."/>
            <person name="Seaver E.C."/>
            <person name="Weisblat D.A."/>
            <person name="Putnam N.H."/>
            <person name="Rokhsar D.S."/>
        </authorList>
    </citation>
    <scope>NUCLEOTIDE SEQUENCE</scope>
</reference>
<dbReference type="eggNOG" id="KOG4323">
    <property type="taxonomic scope" value="Eukaryota"/>
</dbReference>
<evidence type="ECO:0000256" key="6">
    <source>
        <dbReference type="ARBA" id="ARBA00022833"/>
    </source>
</evidence>
<evidence type="ECO:0000256" key="3">
    <source>
        <dbReference type="ARBA" id="ARBA00016814"/>
    </source>
</evidence>
<dbReference type="PANTHER" id="PTHR13415:SF2">
    <property type="entry name" value="INTEGRATOR COMPLEX SUBUNIT 12"/>
    <property type="match status" value="1"/>
</dbReference>
<evidence type="ECO:0000313" key="9">
    <source>
        <dbReference type="EMBL" id="ESN93662.1"/>
    </source>
</evidence>
<dbReference type="HOGENOM" id="CLU_3020250_0_0_1"/>
<sequence>RTLSQSPSNRLVECQECHSLYHQECHKPAITEDVNDPRFVWYCFKCSKNLKKIVSY</sequence>
<evidence type="ECO:0000256" key="5">
    <source>
        <dbReference type="ARBA" id="ARBA00022771"/>
    </source>
</evidence>
<dbReference type="STRING" id="6412.T1G720"/>
<dbReference type="InterPro" id="IPR019787">
    <property type="entry name" value="Znf_PHD-finger"/>
</dbReference>
<proteinExistence type="inferred from homology"/>
<keyword evidence="5" id="KW-0863">Zinc-finger</keyword>
<dbReference type="GO" id="GO:0160240">
    <property type="term" value="P:RNA polymerase II transcription initiation surveillance"/>
    <property type="evidence" value="ECO:0007669"/>
    <property type="project" value="UniProtKB-ARBA"/>
</dbReference>
<dbReference type="GO" id="GO:0008270">
    <property type="term" value="F:zinc ion binding"/>
    <property type="evidence" value="ECO:0007669"/>
    <property type="project" value="UniProtKB-KW"/>
</dbReference>
<dbReference type="InParanoid" id="T1G720"/>
<evidence type="ECO:0000313" key="11">
    <source>
        <dbReference type="Proteomes" id="UP000015101"/>
    </source>
</evidence>
<dbReference type="Proteomes" id="UP000015101">
    <property type="component" value="Unassembled WGS sequence"/>
</dbReference>
<dbReference type="SUPFAM" id="SSF57903">
    <property type="entry name" value="FYVE/PHD zinc finger"/>
    <property type="match status" value="1"/>
</dbReference>
<dbReference type="InterPro" id="IPR011011">
    <property type="entry name" value="Znf_FYVE_PHD"/>
</dbReference>
<evidence type="ECO:0000256" key="7">
    <source>
        <dbReference type="ARBA" id="ARBA00023242"/>
    </source>
</evidence>
<gene>
    <name evidence="10" type="primary">20216867</name>
    <name evidence="9" type="ORF">HELRODRAFT_88378</name>
</gene>
<dbReference type="GO" id="GO:0160232">
    <property type="term" value="C:INTAC complex"/>
    <property type="evidence" value="ECO:0007669"/>
    <property type="project" value="UniProtKB-ARBA"/>
</dbReference>
<dbReference type="SMART" id="SM00249">
    <property type="entry name" value="PHD"/>
    <property type="match status" value="1"/>
</dbReference>
<dbReference type="InterPro" id="IPR013083">
    <property type="entry name" value="Znf_RING/FYVE/PHD"/>
</dbReference>
<dbReference type="EMBL" id="AMQM01007347">
    <property type="status" value="NOT_ANNOTATED_CDS"/>
    <property type="molecule type" value="Genomic_DNA"/>
</dbReference>
<comment type="similarity">
    <text evidence="2">Belongs to the Integrator subunit 12 family.</text>
</comment>
<reference evidence="11" key="1">
    <citation type="submission" date="2012-12" db="EMBL/GenBank/DDBJ databases">
        <authorList>
            <person name="Hellsten U."/>
            <person name="Grimwood J."/>
            <person name="Chapman J.A."/>
            <person name="Shapiro H."/>
            <person name="Aerts A."/>
            <person name="Otillar R.P."/>
            <person name="Terry A.Y."/>
            <person name="Boore J.L."/>
            <person name="Simakov O."/>
            <person name="Marletaz F."/>
            <person name="Cho S.-J."/>
            <person name="Edsinger-Gonzales E."/>
            <person name="Havlak P."/>
            <person name="Kuo D.-H."/>
            <person name="Larsson T."/>
            <person name="Lv J."/>
            <person name="Arendt D."/>
            <person name="Savage R."/>
            <person name="Osoegawa K."/>
            <person name="de Jong P."/>
            <person name="Lindberg D.R."/>
            <person name="Seaver E.C."/>
            <person name="Weisblat D.A."/>
            <person name="Putnam N.H."/>
            <person name="Grigoriev I.V."/>
            <person name="Rokhsar D.S."/>
        </authorList>
    </citation>
    <scope>NUCLEOTIDE SEQUENCE</scope>
</reference>
<dbReference type="EMBL" id="KB097599">
    <property type="protein sequence ID" value="ESN93662.1"/>
    <property type="molecule type" value="Genomic_DNA"/>
</dbReference>
<name>T1G720_HELRO</name>
<evidence type="ECO:0000256" key="4">
    <source>
        <dbReference type="ARBA" id="ARBA00022723"/>
    </source>
</evidence>
<organism evidence="10 11">
    <name type="scientific">Helobdella robusta</name>
    <name type="common">Californian leech</name>
    <dbReference type="NCBI Taxonomy" id="6412"/>
    <lineage>
        <taxon>Eukaryota</taxon>
        <taxon>Metazoa</taxon>
        <taxon>Spiralia</taxon>
        <taxon>Lophotrochozoa</taxon>
        <taxon>Annelida</taxon>
        <taxon>Clitellata</taxon>
        <taxon>Hirudinea</taxon>
        <taxon>Rhynchobdellida</taxon>
        <taxon>Glossiphoniidae</taxon>
        <taxon>Helobdella</taxon>
    </lineage>
</organism>
<evidence type="ECO:0000256" key="2">
    <source>
        <dbReference type="ARBA" id="ARBA00006009"/>
    </source>
</evidence>
<dbReference type="FunFam" id="3.30.40.10:FF:000101">
    <property type="entry name" value="Integrator complex subunit 12"/>
    <property type="match status" value="1"/>
</dbReference>
<dbReference type="EnsemblMetazoa" id="HelroT88378">
    <property type="protein sequence ID" value="HelroP88378"/>
    <property type="gene ID" value="HelroG88378"/>
</dbReference>
<dbReference type="Pfam" id="PF00628">
    <property type="entry name" value="PHD"/>
    <property type="match status" value="1"/>
</dbReference>
<dbReference type="GeneID" id="20216867"/>
<comment type="subcellular location">
    <subcellularLocation>
        <location evidence="1">Nucleus</location>
    </subcellularLocation>
</comment>
<dbReference type="InterPro" id="IPR051776">
    <property type="entry name" value="Integrator_subunit_12"/>
</dbReference>
<keyword evidence="11" id="KW-1185">Reference proteome</keyword>